<dbReference type="VEuPathDB" id="VectorBase:BGLAX_034513"/>
<dbReference type="Proteomes" id="UP000076420">
    <property type="component" value="Unassembled WGS sequence"/>
</dbReference>
<feature type="transmembrane region" description="Helical" evidence="9">
    <location>
        <begin position="7"/>
        <end position="27"/>
    </location>
</feature>
<dbReference type="Pfam" id="PF07885">
    <property type="entry name" value="Ion_trans_2"/>
    <property type="match status" value="2"/>
</dbReference>
<dbReference type="AlphaFoldDB" id="A0A2C9LRB3"/>
<evidence type="ECO:0000256" key="9">
    <source>
        <dbReference type="SAM" id="Phobius"/>
    </source>
</evidence>
<evidence type="ECO:0000256" key="8">
    <source>
        <dbReference type="RuleBase" id="RU003857"/>
    </source>
</evidence>
<evidence type="ECO:0000256" key="1">
    <source>
        <dbReference type="ARBA" id="ARBA00004141"/>
    </source>
</evidence>
<dbReference type="PANTHER" id="PTHR11003">
    <property type="entry name" value="POTASSIUM CHANNEL, SUBFAMILY K"/>
    <property type="match status" value="1"/>
</dbReference>
<dbReference type="KEGG" id="bgt:106050150"/>
<keyword evidence="13" id="KW-1185">Reference proteome</keyword>
<dbReference type="GO" id="GO:0022841">
    <property type="term" value="F:potassium ion leak channel activity"/>
    <property type="evidence" value="ECO:0007669"/>
    <property type="project" value="TreeGrafter"/>
</dbReference>
<dbReference type="GO" id="GO:0030322">
    <property type="term" value="P:stabilization of membrane potential"/>
    <property type="evidence" value="ECO:0007669"/>
    <property type="project" value="TreeGrafter"/>
</dbReference>
<keyword evidence="7 8" id="KW-0407">Ion channel</keyword>
<accession>A0A2C9LRB3</accession>
<feature type="transmembrane region" description="Helical" evidence="9">
    <location>
        <begin position="242"/>
        <end position="262"/>
    </location>
</feature>
<evidence type="ECO:0000259" key="10">
    <source>
        <dbReference type="Pfam" id="PF07885"/>
    </source>
</evidence>
<evidence type="ECO:0000256" key="6">
    <source>
        <dbReference type="ARBA" id="ARBA00023136"/>
    </source>
</evidence>
<dbReference type="RefSeq" id="XP_055878206.1">
    <property type="nucleotide sequence ID" value="XM_056022231.1"/>
</dbReference>
<keyword evidence="3 8" id="KW-0812">Transmembrane</keyword>
<evidence type="ECO:0000313" key="12">
    <source>
        <dbReference type="Proteomes" id="UP000076420"/>
    </source>
</evidence>
<name>A0A2C9LRB3_BIOGL</name>
<keyword evidence="2 8" id="KW-0813">Transport</keyword>
<dbReference type="InterPro" id="IPR013099">
    <property type="entry name" value="K_chnl_dom"/>
</dbReference>
<feature type="transmembrane region" description="Helical" evidence="9">
    <location>
        <begin position="182"/>
        <end position="204"/>
    </location>
</feature>
<evidence type="ECO:0000256" key="3">
    <source>
        <dbReference type="ARBA" id="ARBA00022692"/>
    </source>
</evidence>
<evidence type="ECO:0000256" key="2">
    <source>
        <dbReference type="ARBA" id="ARBA00022448"/>
    </source>
</evidence>
<dbReference type="Gene3D" id="1.10.287.70">
    <property type="match status" value="1"/>
</dbReference>
<reference evidence="11" key="1">
    <citation type="submission" date="2020-05" db="UniProtKB">
        <authorList>
            <consortium name="EnsemblMetazoa"/>
        </authorList>
    </citation>
    <scope>IDENTIFICATION</scope>
    <source>
        <strain evidence="11">BB02</strain>
    </source>
</reference>
<proteinExistence type="inferred from homology"/>
<sequence length="313" mass="35346">MRDAVLVMLLLVNAVFVCLGGLIFHLLEYYNEAWAHESLKLEFLKFLGNHSCVHPKILLDFTHTVVHHSQKGINMEDIELFDNISSLNWVTLELITSNRIWDYSSAFLFCVTVITTIGYGRFAPTTWGGRLFCIFYTLTGIPLFASMMAGLGERLEELLNGAQKCGRCIKGHPVLEARLKSITILVLSAVIIVMVPSVMFCFFLRWSFLDAVYYSVITLTTVGFGDLFPVEDKNEMTYLYRFLLSVWIFVGLCWVALVLTEVGTTIQRRIEMAAIKSAELSSIMSKKILKSPVSLRSQTVSPNNFNEEHSASV</sequence>
<comment type="similarity">
    <text evidence="8">Belongs to the two pore domain potassium channel (TC 1.A.1.8) family.</text>
</comment>
<dbReference type="STRING" id="6526.A0A2C9LRB3"/>
<evidence type="ECO:0000256" key="7">
    <source>
        <dbReference type="ARBA" id="ARBA00023303"/>
    </source>
</evidence>
<evidence type="ECO:0000313" key="13">
    <source>
        <dbReference type="Proteomes" id="UP001165740"/>
    </source>
</evidence>
<feature type="transmembrane region" description="Helical" evidence="9">
    <location>
        <begin position="131"/>
        <end position="151"/>
    </location>
</feature>
<evidence type="ECO:0000256" key="4">
    <source>
        <dbReference type="ARBA" id="ARBA00022989"/>
    </source>
</evidence>
<gene>
    <name evidence="11" type="primary">106050150</name>
    <name evidence="14" type="synonym">LOC106050150</name>
</gene>
<keyword evidence="5 8" id="KW-0406">Ion transport</keyword>
<dbReference type="OrthoDB" id="297496at2759"/>
<feature type="transmembrane region" description="Helical" evidence="9">
    <location>
        <begin position="211"/>
        <end position="230"/>
    </location>
</feature>
<dbReference type="VEuPathDB" id="VectorBase:BGLB034100"/>
<evidence type="ECO:0000313" key="11">
    <source>
        <dbReference type="EnsemblMetazoa" id="BGLB034100-PB"/>
    </source>
</evidence>
<reference evidence="14" key="2">
    <citation type="submission" date="2025-04" db="UniProtKB">
        <authorList>
            <consortium name="RefSeq"/>
        </authorList>
    </citation>
    <scope>IDENTIFICATION</scope>
</reference>
<dbReference type="InterPro" id="IPR003280">
    <property type="entry name" value="2pore_dom_K_chnl"/>
</dbReference>
<evidence type="ECO:0000313" key="14">
    <source>
        <dbReference type="RefSeq" id="XP_055878206.1"/>
    </source>
</evidence>
<organism evidence="11 12">
    <name type="scientific">Biomphalaria glabrata</name>
    <name type="common">Bloodfluke planorb</name>
    <name type="synonym">Freshwater snail</name>
    <dbReference type="NCBI Taxonomy" id="6526"/>
    <lineage>
        <taxon>Eukaryota</taxon>
        <taxon>Metazoa</taxon>
        <taxon>Spiralia</taxon>
        <taxon>Lophotrochozoa</taxon>
        <taxon>Mollusca</taxon>
        <taxon>Gastropoda</taxon>
        <taxon>Heterobranchia</taxon>
        <taxon>Euthyneura</taxon>
        <taxon>Panpulmonata</taxon>
        <taxon>Hygrophila</taxon>
        <taxon>Lymnaeoidea</taxon>
        <taxon>Planorbidae</taxon>
        <taxon>Biomphalaria</taxon>
    </lineage>
</organism>
<comment type="subcellular location">
    <subcellularLocation>
        <location evidence="1">Membrane</location>
        <topology evidence="1">Multi-pass membrane protein</topology>
    </subcellularLocation>
</comment>
<evidence type="ECO:0000256" key="5">
    <source>
        <dbReference type="ARBA" id="ARBA00023065"/>
    </source>
</evidence>
<feature type="transmembrane region" description="Helical" evidence="9">
    <location>
        <begin position="100"/>
        <end position="119"/>
    </location>
</feature>
<dbReference type="PRINTS" id="PR01333">
    <property type="entry name" value="2POREKCHANEL"/>
</dbReference>
<feature type="domain" description="Potassium channel" evidence="10">
    <location>
        <begin position="191"/>
        <end position="267"/>
    </location>
</feature>
<keyword evidence="6 9" id="KW-0472">Membrane</keyword>
<feature type="domain" description="Potassium channel" evidence="10">
    <location>
        <begin position="92"/>
        <end position="156"/>
    </location>
</feature>
<dbReference type="EnsemblMetazoa" id="BGLB034100-RB">
    <property type="protein sequence ID" value="BGLB034100-PB"/>
    <property type="gene ID" value="BGLB034100"/>
</dbReference>
<dbReference type="SUPFAM" id="SSF81324">
    <property type="entry name" value="Voltage-gated potassium channels"/>
    <property type="match status" value="2"/>
</dbReference>
<protein>
    <submittedName>
        <fullName evidence="14">Potassium channel subfamily K member 4-like isoform X1</fullName>
    </submittedName>
</protein>
<dbReference type="OMA" id="YHIVILM"/>
<dbReference type="GO" id="GO:0005886">
    <property type="term" value="C:plasma membrane"/>
    <property type="evidence" value="ECO:0007669"/>
    <property type="project" value="TreeGrafter"/>
</dbReference>
<dbReference type="Proteomes" id="UP001165740">
    <property type="component" value="Chromosome 3"/>
</dbReference>
<keyword evidence="4 9" id="KW-1133">Transmembrane helix</keyword>
<dbReference type="GO" id="GO:0015271">
    <property type="term" value="F:outward rectifier potassium channel activity"/>
    <property type="evidence" value="ECO:0007669"/>
    <property type="project" value="TreeGrafter"/>
</dbReference>
<dbReference type="PANTHER" id="PTHR11003:SF345">
    <property type="entry name" value="TWIK FAMILY OF POTASSIUM CHANNELS PROTEIN 18"/>
    <property type="match status" value="1"/>
</dbReference>